<keyword evidence="3" id="KW-1185">Reference proteome</keyword>
<dbReference type="PANTHER" id="PTHR30157:SF0">
    <property type="entry name" value="NADPH-DEPENDENT FERRIC-CHELATE REDUCTASE"/>
    <property type="match status" value="1"/>
</dbReference>
<feature type="domain" description="FAD-binding FR-type" evidence="1">
    <location>
        <begin position="1"/>
        <end position="122"/>
    </location>
</feature>
<organism evidence="2 3">
    <name type="scientific">Tomitella fengzijianii</name>
    <dbReference type="NCBI Taxonomy" id="2597660"/>
    <lineage>
        <taxon>Bacteria</taxon>
        <taxon>Bacillati</taxon>
        <taxon>Actinomycetota</taxon>
        <taxon>Actinomycetes</taxon>
        <taxon>Mycobacteriales</taxon>
        <taxon>Tomitella</taxon>
    </lineage>
</organism>
<evidence type="ECO:0000313" key="2">
    <source>
        <dbReference type="EMBL" id="QDQ98760.1"/>
    </source>
</evidence>
<accession>A0A516X6T4</accession>
<dbReference type="GO" id="GO:0016491">
    <property type="term" value="F:oxidoreductase activity"/>
    <property type="evidence" value="ECO:0007669"/>
    <property type="project" value="InterPro"/>
</dbReference>
<reference evidence="2 3" key="2">
    <citation type="submission" date="2019-07" db="EMBL/GenBank/DDBJ databases">
        <authorList>
            <person name="Huang Y."/>
        </authorList>
    </citation>
    <scope>NUCLEOTIDE SEQUENCE [LARGE SCALE GENOMIC DNA]</scope>
    <source>
        <strain evidence="2 3">HY188</strain>
    </source>
</reference>
<dbReference type="Gene3D" id="3.40.50.80">
    <property type="entry name" value="Nucleotide-binding domain of ferredoxin-NADP reductase (FNR) module"/>
    <property type="match status" value="1"/>
</dbReference>
<dbReference type="CDD" id="cd06193">
    <property type="entry name" value="siderophore_interacting"/>
    <property type="match status" value="1"/>
</dbReference>
<proteinExistence type="predicted"/>
<dbReference type="RefSeq" id="WP_143910164.1">
    <property type="nucleotide sequence ID" value="NZ_CP041765.1"/>
</dbReference>
<dbReference type="EMBL" id="CP041765">
    <property type="protein sequence ID" value="QDQ98760.1"/>
    <property type="molecule type" value="Genomic_DNA"/>
</dbReference>
<dbReference type="PROSITE" id="PS51384">
    <property type="entry name" value="FAD_FR"/>
    <property type="match status" value="1"/>
</dbReference>
<dbReference type="InterPro" id="IPR013113">
    <property type="entry name" value="SIP_FAD-bd"/>
</dbReference>
<dbReference type="Gene3D" id="2.40.30.10">
    <property type="entry name" value="Translation factors"/>
    <property type="match status" value="1"/>
</dbReference>
<dbReference type="Proteomes" id="UP000317344">
    <property type="component" value="Chromosome"/>
</dbReference>
<dbReference type="Pfam" id="PF04954">
    <property type="entry name" value="SIP"/>
    <property type="match status" value="1"/>
</dbReference>
<dbReference type="InterPro" id="IPR039261">
    <property type="entry name" value="FNR_nucleotide-bd"/>
</dbReference>
<sequence>MYGEVISTETLTPHLMRVVLGGDGLAGFAAPDHADAYVNCFFLPAGAPYGVPFEDAEVRELPREQRPFPRRITVRTWDDARRELTLDIAVHGEEGYAGRWAVAARPGDRLQMRGPAGGYRPHADADAYLFVGDESALPAIAACTEAVPAGRPVRVVAEVHDAGEEIGLDCPGELQVTWVHRAGAADPDRLLADAVAALPRAEGVVSAFVHGEAAATRAVRRVLLAGRLVDPDLLSCSPYWRTGHDDEQWRAVKGAWVRAVAAETIPVS</sequence>
<dbReference type="InterPro" id="IPR007037">
    <property type="entry name" value="SIP_rossman_dom"/>
</dbReference>
<dbReference type="PANTHER" id="PTHR30157">
    <property type="entry name" value="FERRIC REDUCTASE, NADPH-DEPENDENT"/>
    <property type="match status" value="1"/>
</dbReference>
<dbReference type="KEGG" id="toy:FO059_17245"/>
<protein>
    <submittedName>
        <fullName evidence="2">Siderophore-interacting protein</fullName>
    </submittedName>
</protein>
<dbReference type="Pfam" id="PF08021">
    <property type="entry name" value="FAD_binding_9"/>
    <property type="match status" value="1"/>
</dbReference>
<dbReference type="InterPro" id="IPR039374">
    <property type="entry name" value="SIP_fam"/>
</dbReference>
<dbReference type="SUPFAM" id="SSF63380">
    <property type="entry name" value="Riboflavin synthase domain-like"/>
    <property type="match status" value="1"/>
</dbReference>
<dbReference type="AlphaFoldDB" id="A0A516X6T4"/>
<evidence type="ECO:0000313" key="3">
    <source>
        <dbReference type="Proteomes" id="UP000317344"/>
    </source>
</evidence>
<dbReference type="OrthoDB" id="9814826at2"/>
<gene>
    <name evidence="2" type="ORF">FO059_17245</name>
</gene>
<reference evidence="2 3" key="1">
    <citation type="submission" date="2019-07" db="EMBL/GenBank/DDBJ databases">
        <title>Tomitella cavernea sp. nov., an actinomycete isolated from soil.</title>
        <authorList>
            <person name="Cheng J."/>
        </authorList>
    </citation>
    <scope>NUCLEOTIDE SEQUENCE [LARGE SCALE GENOMIC DNA]</scope>
    <source>
        <strain evidence="2 3">HY188</strain>
    </source>
</reference>
<name>A0A516X6T4_9ACTN</name>
<dbReference type="InterPro" id="IPR017938">
    <property type="entry name" value="Riboflavin_synthase-like_b-brl"/>
</dbReference>
<evidence type="ECO:0000259" key="1">
    <source>
        <dbReference type="PROSITE" id="PS51384"/>
    </source>
</evidence>
<dbReference type="InterPro" id="IPR017927">
    <property type="entry name" value="FAD-bd_FR_type"/>
</dbReference>